<accession>A0A1I3IM82</accession>
<dbReference type="AlphaFoldDB" id="A0A1I3IM82"/>
<sequence>MVLNKRQREQLRALCDELRDDDGVDPREFFKPQRNRNQGHRKTKQLCRQVQRTLDLVLSGETGDDLLRGLKIVSITPGADASRLLVTVAAEGVNDPADLLEIETRLAANQSRLRSEVAASITRRKTPVLVFQVLRADAGLPGGEEDAQ</sequence>
<gene>
    <name evidence="1" type="ORF">SAMN05421753_109184</name>
</gene>
<dbReference type="Proteomes" id="UP000199518">
    <property type="component" value="Unassembled WGS sequence"/>
</dbReference>
<keyword evidence="2" id="KW-1185">Reference proteome</keyword>
<dbReference type="SUPFAM" id="SSF89919">
    <property type="entry name" value="Ribosome-binding factor A, RbfA"/>
    <property type="match status" value="1"/>
</dbReference>
<reference evidence="2" key="1">
    <citation type="submission" date="2016-10" db="EMBL/GenBank/DDBJ databases">
        <authorList>
            <person name="Varghese N."/>
            <person name="Submissions S."/>
        </authorList>
    </citation>
    <scope>NUCLEOTIDE SEQUENCE [LARGE SCALE GENOMIC DNA]</scope>
    <source>
        <strain evidence="2">DSM 26348</strain>
    </source>
</reference>
<proteinExistence type="predicted"/>
<dbReference type="RefSeq" id="WP_092050925.1">
    <property type="nucleotide sequence ID" value="NZ_FOQD01000009.1"/>
</dbReference>
<evidence type="ECO:0008006" key="3">
    <source>
        <dbReference type="Google" id="ProtNLM"/>
    </source>
</evidence>
<dbReference type="OrthoDB" id="5570333at2"/>
<dbReference type="Gene3D" id="3.30.300.20">
    <property type="match status" value="1"/>
</dbReference>
<dbReference type="InterPro" id="IPR023799">
    <property type="entry name" value="RbfA_dom_sf"/>
</dbReference>
<evidence type="ECO:0000313" key="1">
    <source>
        <dbReference type="EMBL" id="SFI49084.1"/>
    </source>
</evidence>
<evidence type="ECO:0000313" key="2">
    <source>
        <dbReference type="Proteomes" id="UP000199518"/>
    </source>
</evidence>
<organism evidence="1 2">
    <name type="scientific">Planctomicrobium piriforme</name>
    <dbReference type="NCBI Taxonomy" id="1576369"/>
    <lineage>
        <taxon>Bacteria</taxon>
        <taxon>Pseudomonadati</taxon>
        <taxon>Planctomycetota</taxon>
        <taxon>Planctomycetia</taxon>
        <taxon>Planctomycetales</taxon>
        <taxon>Planctomycetaceae</taxon>
        <taxon>Planctomicrobium</taxon>
    </lineage>
</organism>
<name>A0A1I3IM82_9PLAN</name>
<dbReference type="InterPro" id="IPR015946">
    <property type="entry name" value="KH_dom-like_a/b"/>
</dbReference>
<protein>
    <recommendedName>
        <fullName evidence="3">Ribosome-binding factor A</fullName>
    </recommendedName>
</protein>
<dbReference type="EMBL" id="FOQD01000009">
    <property type="protein sequence ID" value="SFI49084.1"/>
    <property type="molecule type" value="Genomic_DNA"/>
</dbReference>
<dbReference type="STRING" id="1576369.SAMN05421753_109184"/>